<evidence type="ECO:0000256" key="2">
    <source>
        <dbReference type="RuleBase" id="RU362039"/>
    </source>
</evidence>
<comment type="similarity">
    <text evidence="1 2">Belongs to the metallophosphoesterase superfamily. YfcE family.</text>
</comment>
<dbReference type="NCBIfam" id="TIGR00040">
    <property type="entry name" value="yfcE"/>
    <property type="match status" value="1"/>
</dbReference>
<dbReference type="GO" id="GO:0016787">
    <property type="term" value="F:hydrolase activity"/>
    <property type="evidence" value="ECO:0007669"/>
    <property type="project" value="UniProtKB-UniRule"/>
</dbReference>
<evidence type="ECO:0000313" key="5">
    <source>
        <dbReference type="Proteomes" id="UP000182569"/>
    </source>
</evidence>
<name>A0A1J0GCC2_9CLOT</name>
<keyword evidence="2" id="KW-0479">Metal-binding</keyword>
<dbReference type="CDD" id="cd00841">
    <property type="entry name" value="MPP_YfcE"/>
    <property type="match status" value="1"/>
</dbReference>
<dbReference type="RefSeq" id="WP_071611299.1">
    <property type="nucleotide sequence ID" value="NZ_CP015756.1"/>
</dbReference>
<dbReference type="Proteomes" id="UP000182569">
    <property type="component" value="Chromosome"/>
</dbReference>
<dbReference type="PANTHER" id="PTHR11124">
    <property type="entry name" value="VACUOLAR SORTING PROTEIN VPS29"/>
    <property type="match status" value="1"/>
</dbReference>
<organism evidence="4 5">
    <name type="scientific">Clostridium estertheticum subsp. estertheticum</name>
    <dbReference type="NCBI Taxonomy" id="1552"/>
    <lineage>
        <taxon>Bacteria</taxon>
        <taxon>Bacillati</taxon>
        <taxon>Bacillota</taxon>
        <taxon>Clostridia</taxon>
        <taxon>Eubacteriales</taxon>
        <taxon>Clostridiaceae</taxon>
        <taxon>Clostridium</taxon>
    </lineage>
</organism>
<accession>A0A1J0GCC2</accession>
<dbReference type="InterPro" id="IPR000979">
    <property type="entry name" value="Phosphodiesterase_MJ0936/Vps29"/>
</dbReference>
<keyword evidence="5" id="KW-1185">Reference proteome</keyword>
<dbReference type="Pfam" id="PF12850">
    <property type="entry name" value="Metallophos_2"/>
    <property type="match status" value="1"/>
</dbReference>
<feature type="domain" description="Calcineurin-like phosphoesterase" evidence="3">
    <location>
        <begin position="1"/>
        <end position="153"/>
    </location>
</feature>
<dbReference type="InterPro" id="IPR024654">
    <property type="entry name" value="Calcineurin-like_PHP_lpxH"/>
</dbReference>
<comment type="cofactor">
    <cofactor evidence="2">
        <name>a divalent metal cation</name>
        <dbReference type="ChEBI" id="CHEBI:60240"/>
    </cofactor>
</comment>
<gene>
    <name evidence="4" type="ORF">A7L45_02435</name>
</gene>
<dbReference type="Gene3D" id="3.60.21.10">
    <property type="match status" value="1"/>
</dbReference>
<dbReference type="SUPFAM" id="SSF56300">
    <property type="entry name" value="Metallo-dependent phosphatases"/>
    <property type="match status" value="1"/>
</dbReference>
<protein>
    <recommendedName>
        <fullName evidence="2">Phosphoesterase</fullName>
        <ecNumber evidence="2">3.1.4.-</ecNumber>
    </recommendedName>
</protein>
<dbReference type="InterPro" id="IPR041802">
    <property type="entry name" value="MPP_YfcE"/>
</dbReference>
<reference evidence="5" key="1">
    <citation type="journal article" date="2016" name="Front. Microbiol.">
        <title>Complete Genome Sequence of Clostridium estertheticum DSM 8809, a Microbe Identified in Spoiled Vacuum Packed Beef.</title>
        <authorList>
            <person name="Yu Z."/>
            <person name="Gunn L."/>
            <person name="Brennan E."/>
            <person name="Reid R."/>
            <person name="Wall P.G."/>
            <person name="Gaora O.P."/>
            <person name="Hurley D."/>
            <person name="Bolton D."/>
            <person name="Fanning S."/>
        </authorList>
    </citation>
    <scope>NUCLEOTIDE SEQUENCE [LARGE SCALE GENOMIC DNA]</scope>
    <source>
        <strain evidence="5">DSM 8809</strain>
    </source>
</reference>
<dbReference type="EC" id="3.1.4.-" evidence="2"/>
<evidence type="ECO:0000259" key="3">
    <source>
        <dbReference type="Pfam" id="PF12850"/>
    </source>
</evidence>
<proteinExistence type="inferred from homology"/>
<dbReference type="EMBL" id="CP015756">
    <property type="protein sequence ID" value="APC39002.1"/>
    <property type="molecule type" value="Genomic_DNA"/>
</dbReference>
<dbReference type="OrthoDB" id="9800565at2"/>
<evidence type="ECO:0000313" key="4">
    <source>
        <dbReference type="EMBL" id="APC39002.1"/>
    </source>
</evidence>
<dbReference type="KEGG" id="ceu:A7L45_02435"/>
<dbReference type="InterPro" id="IPR029052">
    <property type="entry name" value="Metallo-depent_PP-like"/>
</dbReference>
<dbReference type="GO" id="GO:0046872">
    <property type="term" value="F:metal ion binding"/>
    <property type="evidence" value="ECO:0007669"/>
    <property type="project" value="UniProtKB-KW"/>
</dbReference>
<evidence type="ECO:0000256" key="1">
    <source>
        <dbReference type="ARBA" id="ARBA00008950"/>
    </source>
</evidence>
<sequence length="163" mass="18806">MKIVILSDTHAKKHNDKLFKLIDNLFKEADMIIHAGDYISPSVVSKLKEHKNFVGVWGNNDKHYIRSILNEKEILSIEGYRIGLYHGHGTSKNTLNTAYDKFVSDKVDIIIFGHTHQPLILTKSKVLMINPGSPSCKRREPWYSYVVLEIENKKIDVHLKFFS</sequence>
<dbReference type="AlphaFoldDB" id="A0A1J0GCC2"/>
<dbReference type="STRING" id="1552.A7L45_02435"/>